<organism evidence="2 3">
    <name type="scientific">Lysobacter cavernae</name>
    <dbReference type="NCBI Taxonomy" id="1685901"/>
    <lineage>
        <taxon>Bacteria</taxon>
        <taxon>Pseudomonadati</taxon>
        <taxon>Pseudomonadota</taxon>
        <taxon>Gammaproteobacteria</taxon>
        <taxon>Lysobacterales</taxon>
        <taxon>Lysobacteraceae</taxon>
        <taxon>Lysobacter</taxon>
    </lineage>
</organism>
<protein>
    <submittedName>
        <fullName evidence="2">Uncharacterized protein</fullName>
    </submittedName>
</protein>
<comment type="caution">
    <text evidence="2">The sequence shown here is derived from an EMBL/GenBank/DDBJ whole genome shotgun (WGS) entry which is preliminary data.</text>
</comment>
<sequence>MSRHDRIRPLLIGALIVGLSGQWWMASTAEARRPIGLARTAINHPPAPHPHPGPAPHPGPGPAPHPEPGPAPHPPGPGPHPPGPGPHPPGPGPHPPGPPPPPPHPYPYWYDHPWATAAAITTTAAVTAAVIGSMVYSLPPSCTAVVVGNVTYEQCGSTWYQPQYSGSQVTYIVVNSPY</sequence>
<feature type="region of interest" description="Disordered" evidence="1">
    <location>
        <begin position="40"/>
        <end position="100"/>
    </location>
</feature>
<reference evidence="3" key="1">
    <citation type="journal article" date="2019" name="Int. J. Syst. Evol. Microbiol.">
        <title>The Global Catalogue of Microorganisms (GCM) 10K type strain sequencing project: providing services to taxonomists for standard genome sequencing and annotation.</title>
        <authorList>
            <consortium name="The Broad Institute Genomics Platform"/>
            <consortium name="The Broad Institute Genome Sequencing Center for Infectious Disease"/>
            <person name="Wu L."/>
            <person name="Ma J."/>
        </authorList>
    </citation>
    <scope>NUCLEOTIDE SEQUENCE [LARGE SCALE GENOMIC DNA]</scope>
    <source>
        <strain evidence="3">KCTC 42875</strain>
    </source>
</reference>
<dbReference type="Proteomes" id="UP001595740">
    <property type="component" value="Unassembled WGS sequence"/>
</dbReference>
<evidence type="ECO:0000313" key="2">
    <source>
        <dbReference type="EMBL" id="MFC3550344.1"/>
    </source>
</evidence>
<keyword evidence="3" id="KW-1185">Reference proteome</keyword>
<feature type="compositionally biased region" description="Pro residues" evidence="1">
    <location>
        <begin position="45"/>
        <end position="100"/>
    </location>
</feature>
<dbReference type="EMBL" id="JBHRXK010000002">
    <property type="protein sequence ID" value="MFC3550344.1"/>
    <property type="molecule type" value="Genomic_DNA"/>
</dbReference>
<gene>
    <name evidence="2" type="ORF">ACFOLC_04890</name>
</gene>
<evidence type="ECO:0000256" key="1">
    <source>
        <dbReference type="SAM" id="MobiDB-lite"/>
    </source>
</evidence>
<name>A0ABV7RNA2_9GAMM</name>
<proteinExistence type="predicted"/>
<accession>A0ABV7RNA2</accession>
<evidence type="ECO:0000313" key="3">
    <source>
        <dbReference type="Proteomes" id="UP001595740"/>
    </source>
</evidence>
<dbReference type="RefSeq" id="WP_386758115.1">
    <property type="nucleotide sequence ID" value="NZ_JBHRXK010000002.1"/>
</dbReference>